<keyword evidence="3" id="KW-0963">Cytoplasm</keyword>
<dbReference type="Pfam" id="PF00241">
    <property type="entry name" value="Cofilin_ADF"/>
    <property type="match status" value="1"/>
</dbReference>
<dbReference type="PANTHER" id="PTHR13759">
    <property type="entry name" value="TWINFILIN"/>
    <property type="match status" value="1"/>
</dbReference>
<name>A0A067M7G2_BOTB1</name>
<dbReference type="InterPro" id="IPR029006">
    <property type="entry name" value="ADF-H/Gelsolin-like_dom_sf"/>
</dbReference>
<dbReference type="InterPro" id="IPR028458">
    <property type="entry name" value="Twinfilin"/>
</dbReference>
<gene>
    <name evidence="10" type="ORF">BOTBODRAFT_35146</name>
</gene>
<accession>A0A067M7G2</accession>
<reference evidence="11" key="1">
    <citation type="journal article" date="2014" name="Proc. Natl. Acad. Sci. U.S.A.">
        <title>Extensive sampling of basidiomycete genomes demonstrates inadequacy of the white-rot/brown-rot paradigm for wood decay fungi.</title>
        <authorList>
            <person name="Riley R."/>
            <person name="Salamov A.A."/>
            <person name="Brown D.W."/>
            <person name="Nagy L.G."/>
            <person name="Floudas D."/>
            <person name="Held B.W."/>
            <person name="Levasseur A."/>
            <person name="Lombard V."/>
            <person name="Morin E."/>
            <person name="Otillar R."/>
            <person name="Lindquist E.A."/>
            <person name="Sun H."/>
            <person name="LaButti K.M."/>
            <person name="Schmutz J."/>
            <person name="Jabbour D."/>
            <person name="Luo H."/>
            <person name="Baker S.E."/>
            <person name="Pisabarro A.G."/>
            <person name="Walton J.D."/>
            <person name="Blanchette R.A."/>
            <person name="Henrissat B."/>
            <person name="Martin F."/>
            <person name="Cullen D."/>
            <person name="Hibbett D.S."/>
            <person name="Grigoriev I.V."/>
        </authorList>
    </citation>
    <scope>NUCLEOTIDE SEQUENCE [LARGE SCALE GENOMIC DNA]</scope>
    <source>
        <strain evidence="11">FD-172 SS1</strain>
    </source>
</reference>
<feature type="domain" description="ADF-H" evidence="9">
    <location>
        <begin position="4"/>
        <end position="142"/>
    </location>
</feature>
<dbReference type="GO" id="GO:0003785">
    <property type="term" value="F:actin monomer binding"/>
    <property type="evidence" value="ECO:0007669"/>
    <property type="project" value="TreeGrafter"/>
</dbReference>
<keyword evidence="6" id="KW-0206">Cytoskeleton</keyword>
<evidence type="ECO:0000256" key="8">
    <source>
        <dbReference type="SAM" id="MobiDB-lite"/>
    </source>
</evidence>
<dbReference type="Proteomes" id="UP000027195">
    <property type="component" value="Unassembled WGS sequence"/>
</dbReference>
<dbReference type="AlphaFoldDB" id="A0A067M7G2"/>
<evidence type="ECO:0000259" key="9">
    <source>
        <dbReference type="PROSITE" id="PS51263"/>
    </source>
</evidence>
<keyword evidence="11" id="KW-1185">Reference proteome</keyword>
<dbReference type="GO" id="GO:0005884">
    <property type="term" value="C:actin filament"/>
    <property type="evidence" value="ECO:0007669"/>
    <property type="project" value="TreeGrafter"/>
</dbReference>
<comment type="similarity">
    <text evidence="2">Belongs to the actin-binding proteins ADF family. Twinfilin subfamily.</text>
</comment>
<evidence type="ECO:0000256" key="4">
    <source>
        <dbReference type="ARBA" id="ARBA00022737"/>
    </source>
</evidence>
<evidence type="ECO:0000256" key="3">
    <source>
        <dbReference type="ARBA" id="ARBA00022490"/>
    </source>
</evidence>
<comment type="subunit">
    <text evidence="7">Interacts with G-actin; ADP-actin form.</text>
</comment>
<organism evidence="10 11">
    <name type="scientific">Botryobasidium botryosum (strain FD-172 SS1)</name>
    <dbReference type="NCBI Taxonomy" id="930990"/>
    <lineage>
        <taxon>Eukaryota</taxon>
        <taxon>Fungi</taxon>
        <taxon>Dikarya</taxon>
        <taxon>Basidiomycota</taxon>
        <taxon>Agaricomycotina</taxon>
        <taxon>Agaricomycetes</taxon>
        <taxon>Cantharellales</taxon>
        <taxon>Botryobasidiaceae</taxon>
        <taxon>Botryobasidium</taxon>
    </lineage>
</organism>
<evidence type="ECO:0000256" key="2">
    <source>
        <dbReference type="ARBA" id="ARBA00009557"/>
    </source>
</evidence>
<evidence type="ECO:0000256" key="1">
    <source>
        <dbReference type="ARBA" id="ARBA00004245"/>
    </source>
</evidence>
<dbReference type="GO" id="GO:0051016">
    <property type="term" value="P:barbed-end actin filament capping"/>
    <property type="evidence" value="ECO:0007669"/>
    <property type="project" value="TreeGrafter"/>
</dbReference>
<proteinExistence type="inferred from homology"/>
<evidence type="ECO:0000313" key="11">
    <source>
        <dbReference type="Proteomes" id="UP000027195"/>
    </source>
</evidence>
<evidence type="ECO:0000256" key="6">
    <source>
        <dbReference type="ARBA" id="ARBA00023212"/>
    </source>
</evidence>
<keyword evidence="4" id="KW-0677">Repeat</keyword>
<dbReference type="Gene3D" id="3.40.20.10">
    <property type="entry name" value="Severin"/>
    <property type="match status" value="1"/>
</dbReference>
<dbReference type="EMBL" id="KL198056">
    <property type="protein sequence ID" value="KDQ11713.1"/>
    <property type="molecule type" value="Genomic_DNA"/>
</dbReference>
<dbReference type="GO" id="GO:0005737">
    <property type="term" value="C:cytoplasm"/>
    <property type="evidence" value="ECO:0007669"/>
    <property type="project" value="TreeGrafter"/>
</dbReference>
<dbReference type="InterPro" id="IPR002108">
    <property type="entry name" value="ADF-H"/>
</dbReference>
<sequence length="359" mass="39329">MPPPSAINIPTDLSLALRSTELDGVRFIITAIDLQKEEVVLLERVPINGFLADDLATLAKSDVLESDAVPRHIFTRQDSDGGWVLVSYVPDNVRSRDSFPHATSQLALKKAFQDGGNSLEGSPLEISNTSELTPETISEHIRNIDAPKLLSEREIEMQKVKASERITYDGARTRMEGLGARVDAHDGLEWSKAVKEGVGKLTPGMLLILAIDKPEDTSQTETVKLLDESKPLPIKCAPGQITSKVTEALKAKASKPDLYYAIYVREDLPGTKKFISILIGTSTSATVRFHYTWLLPPVENFVSTTLGIPKERRLEVDDLDELDREIALLPSSASSPGDASPAPEARQAFARPRAAARRK</sequence>
<feature type="compositionally biased region" description="Low complexity" evidence="8">
    <location>
        <begin position="330"/>
        <end position="353"/>
    </location>
</feature>
<dbReference type="HOGENOM" id="CLU_771568_0_0_1"/>
<dbReference type="GO" id="GO:0051015">
    <property type="term" value="F:actin filament binding"/>
    <property type="evidence" value="ECO:0007669"/>
    <property type="project" value="TreeGrafter"/>
</dbReference>
<evidence type="ECO:0000313" key="10">
    <source>
        <dbReference type="EMBL" id="KDQ11713.1"/>
    </source>
</evidence>
<evidence type="ECO:0000256" key="7">
    <source>
        <dbReference type="ARBA" id="ARBA00038532"/>
    </source>
</evidence>
<comment type="subcellular location">
    <subcellularLocation>
        <location evidence="1">Cytoplasm</location>
        <location evidence="1">Cytoskeleton</location>
    </subcellularLocation>
</comment>
<dbReference type="STRING" id="930990.A0A067M7G2"/>
<keyword evidence="5" id="KW-0009">Actin-binding</keyword>
<evidence type="ECO:0000256" key="5">
    <source>
        <dbReference type="ARBA" id="ARBA00023203"/>
    </source>
</evidence>
<protein>
    <recommendedName>
        <fullName evidence="9">ADF-H domain-containing protein</fullName>
    </recommendedName>
</protein>
<dbReference type="OrthoDB" id="10006997at2759"/>
<dbReference type="PANTHER" id="PTHR13759:SF1">
    <property type="entry name" value="TWINFILIN"/>
    <property type="match status" value="1"/>
</dbReference>
<dbReference type="SUPFAM" id="SSF55753">
    <property type="entry name" value="Actin depolymerizing proteins"/>
    <property type="match status" value="1"/>
</dbReference>
<dbReference type="InParanoid" id="A0A067M7G2"/>
<dbReference type="GO" id="GO:0030042">
    <property type="term" value="P:actin filament depolymerization"/>
    <property type="evidence" value="ECO:0007669"/>
    <property type="project" value="TreeGrafter"/>
</dbReference>
<feature type="region of interest" description="Disordered" evidence="8">
    <location>
        <begin position="329"/>
        <end position="359"/>
    </location>
</feature>
<dbReference type="PROSITE" id="PS51263">
    <property type="entry name" value="ADF_H"/>
    <property type="match status" value="1"/>
</dbReference>